<gene>
    <name evidence="2" type="ORF">HBH25_06000</name>
</gene>
<comment type="caution">
    <text evidence="2">The sequence shown here is derived from an EMBL/GenBank/DDBJ whole genome shotgun (WGS) entry which is preliminary data.</text>
</comment>
<accession>A0ABX0YEF7</accession>
<proteinExistence type="predicted"/>
<evidence type="ECO:0000313" key="3">
    <source>
        <dbReference type="Proteomes" id="UP000746535"/>
    </source>
</evidence>
<evidence type="ECO:0000313" key="2">
    <source>
        <dbReference type="EMBL" id="NJP00413.1"/>
    </source>
</evidence>
<feature type="transmembrane region" description="Helical" evidence="1">
    <location>
        <begin position="142"/>
        <end position="166"/>
    </location>
</feature>
<sequence>MREGFRQAMAWLHTWLGLCFGWLLFAIFFTGTLSYFKEELSHWAQPEVPVRAVDTRTALGNAQAYLAQHAAQADAWYIMPPTSRQAALEVMWQAPPGAGSRFISKPLDPANGALVQARDSKGGDFFYRFHYELELNYPFGRWLASAAALVMLIALVSGIITHKKIFKEFFTFRPGKGQRSWLDGHNAVAVLALPFHVMITYSGLVIFMAMLLPATLMTVYKGEPAGFYQALFPNAFPAPAKGEPGTLVALPDLYDKAQHRWPGARFSRVEVQHPGDQGARVVFYRHGGDRVAYLPGASLAFDGVTGQLIESAIPGDGAMLVAGGFYGLHMGQFAGPVERWLYFVFGLSGTAMVGTGLVLWLTKRQLKHAREARPPFGLRLVATLNLAGMAGLLLAVAGFLTANRLLPVHVVGRAEWEVRVFFLTWLVSLLYAAWRPTRQGWVHQLSVAAVLYAVLPLFGMVTTARGLPQAIAVQDWAIAGVDLTLLGAACVLAWLARKVAVKGAARVAPARVARVAP</sequence>
<name>A0ABX0YEF7_9PSED</name>
<feature type="transmembrane region" description="Helical" evidence="1">
    <location>
        <begin position="418"/>
        <end position="434"/>
    </location>
</feature>
<feature type="transmembrane region" description="Helical" evidence="1">
    <location>
        <begin position="340"/>
        <end position="361"/>
    </location>
</feature>
<feature type="transmembrane region" description="Helical" evidence="1">
    <location>
        <begin position="12"/>
        <end position="36"/>
    </location>
</feature>
<dbReference type="Pfam" id="PF03929">
    <property type="entry name" value="PepSY_TM"/>
    <property type="match status" value="1"/>
</dbReference>
<dbReference type="Proteomes" id="UP000746535">
    <property type="component" value="Unassembled WGS sequence"/>
</dbReference>
<dbReference type="InterPro" id="IPR005625">
    <property type="entry name" value="PepSY-ass_TM"/>
</dbReference>
<feature type="transmembrane region" description="Helical" evidence="1">
    <location>
        <begin position="441"/>
        <end position="464"/>
    </location>
</feature>
<feature type="transmembrane region" description="Helical" evidence="1">
    <location>
        <begin position="187"/>
        <end position="212"/>
    </location>
</feature>
<dbReference type="PANTHER" id="PTHR34219:SF4">
    <property type="entry name" value="PEPSY DOMAIN-CONTAINING PROTEIN"/>
    <property type="match status" value="1"/>
</dbReference>
<reference evidence="2 3" key="1">
    <citation type="submission" date="2020-03" db="EMBL/GenBank/DDBJ databases">
        <authorList>
            <person name="Wang L."/>
            <person name="He N."/>
            <person name="Li Y."/>
            <person name="Fang Y."/>
            <person name="Zhang F."/>
        </authorList>
    </citation>
    <scope>NUCLEOTIDE SEQUENCE [LARGE SCALE GENOMIC DNA]</scope>
    <source>
        <strain evidence="3">hsmgli-8</strain>
    </source>
</reference>
<dbReference type="PANTHER" id="PTHR34219">
    <property type="entry name" value="IRON-REGULATED INNER MEMBRANE PROTEIN-RELATED"/>
    <property type="match status" value="1"/>
</dbReference>
<keyword evidence="3" id="KW-1185">Reference proteome</keyword>
<keyword evidence="1" id="KW-0472">Membrane</keyword>
<evidence type="ECO:0000256" key="1">
    <source>
        <dbReference type="SAM" id="Phobius"/>
    </source>
</evidence>
<protein>
    <submittedName>
        <fullName evidence="2">PepSY domain-containing protein</fullName>
    </submittedName>
</protein>
<keyword evidence="1" id="KW-0812">Transmembrane</keyword>
<dbReference type="RefSeq" id="WP_168082509.1">
    <property type="nucleotide sequence ID" value="NZ_JAAVJI010000002.1"/>
</dbReference>
<feature type="transmembrane region" description="Helical" evidence="1">
    <location>
        <begin position="382"/>
        <end position="406"/>
    </location>
</feature>
<dbReference type="EMBL" id="JAAVJI010000002">
    <property type="protein sequence ID" value="NJP00413.1"/>
    <property type="molecule type" value="Genomic_DNA"/>
</dbReference>
<organism evidence="2 3">
    <name type="scientific">Pseudomonas quercus</name>
    <dbReference type="NCBI Taxonomy" id="2722792"/>
    <lineage>
        <taxon>Bacteria</taxon>
        <taxon>Pseudomonadati</taxon>
        <taxon>Pseudomonadota</taxon>
        <taxon>Gammaproteobacteria</taxon>
        <taxon>Pseudomonadales</taxon>
        <taxon>Pseudomonadaceae</taxon>
        <taxon>Pseudomonas</taxon>
    </lineage>
</organism>
<keyword evidence="1" id="KW-1133">Transmembrane helix</keyword>
<feature type="transmembrane region" description="Helical" evidence="1">
    <location>
        <begin position="476"/>
        <end position="496"/>
    </location>
</feature>